<dbReference type="EMBL" id="CP017599">
    <property type="protein sequence ID" value="AOX01858.1"/>
    <property type="molecule type" value="Genomic_DNA"/>
</dbReference>
<accession>A0A1D8TW38</accession>
<reference evidence="2" key="1">
    <citation type="submission" date="2016-10" db="EMBL/GenBank/DDBJ databases">
        <title>Comparative genomics uncovers the prolific and rare metabolic potential of the cyanobacterial genus Moorea.</title>
        <authorList>
            <person name="Leao T."/>
            <person name="Castelao G."/>
            <person name="Korobeynikov A."/>
            <person name="Monroe E.A."/>
            <person name="Podell S."/>
            <person name="Glukhov E."/>
            <person name="Allen E."/>
            <person name="Gerwick W.H."/>
            <person name="Gerwick L."/>
        </authorList>
    </citation>
    <scope>NUCLEOTIDE SEQUENCE [LARGE SCALE GENOMIC DNA]</scope>
    <source>
        <strain evidence="2">PAL-8-15-08-1</strain>
    </source>
</reference>
<sequence length="134" mass="14789">MIVRGKVNRARIKTGDISTTKDSVYQENQTDMDIIEEVNDANLKTGTIDIRPDDMADMKAEIQQLLNKIADNPITAKESVAVEIIKVQINDNPTLKQRLICALKAGGIEGLKALFNHPAFSIPVETVKGFLDPE</sequence>
<dbReference type="AlphaFoldDB" id="A0A1D8TW38"/>
<dbReference type="KEGG" id="mpro:BJP34_22625"/>
<dbReference type="Proteomes" id="UP000177870">
    <property type="component" value="Chromosome"/>
</dbReference>
<protein>
    <submittedName>
        <fullName evidence="1">Uncharacterized protein</fullName>
    </submittedName>
</protein>
<proteinExistence type="predicted"/>
<organism evidence="1 2">
    <name type="scientific">Moorena producens PAL-8-15-08-1</name>
    <dbReference type="NCBI Taxonomy" id="1458985"/>
    <lineage>
        <taxon>Bacteria</taxon>
        <taxon>Bacillati</taxon>
        <taxon>Cyanobacteriota</taxon>
        <taxon>Cyanophyceae</taxon>
        <taxon>Coleofasciculales</taxon>
        <taxon>Coleofasciculaceae</taxon>
        <taxon>Moorena</taxon>
    </lineage>
</organism>
<evidence type="ECO:0000313" key="2">
    <source>
        <dbReference type="Proteomes" id="UP000177870"/>
    </source>
</evidence>
<gene>
    <name evidence="1" type="ORF">BJP34_22625</name>
</gene>
<name>A0A1D8TW38_9CYAN</name>
<evidence type="ECO:0000313" key="1">
    <source>
        <dbReference type="EMBL" id="AOX01858.1"/>
    </source>
</evidence>